<accession>A0ABT8HQY1</accession>
<feature type="compositionally biased region" description="Polar residues" evidence="1">
    <location>
        <begin position="37"/>
        <end position="55"/>
    </location>
</feature>
<comment type="caution">
    <text evidence="2">The sequence shown here is derived from an EMBL/GenBank/DDBJ whole genome shotgun (WGS) entry which is preliminary data.</text>
</comment>
<reference evidence="2" key="1">
    <citation type="submission" date="2023-07" db="EMBL/GenBank/DDBJ databases">
        <title>Fictibacillus sp. isolated from freshwater pond.</title>
        <authorList>
            <person name="Kirdat K."/>
            <person name="Bhat A."/>
            <person name="Mourya A."/>
            <person name="Yadav A."/>
        </authorList>
    </citation>
    <scope>NUCLEOTIDE SEQUENCE</scope>
    <source>
        <strain evidence="2">NE201</strain>
    </source>
</reference>
<sequence>MPFELGHSGPLKKYTISDIREKAINKMNEQQKGELSIKSNSTKLDTKSSTPSENNFLEGLGEGKENASWMDDKSGKHLDALQNKMRREREQHDKEMKRLLGNDYKNPVERLREASNKTNWLDGLK</sequence>
<evidence type="ECO:0000313" key="2">
    <source>
        <dbReference type="EMBL" id="MDN4523176.1"/>
    </source>
</evidence>
<feature type="region of interest" description="Disordered" evidence="1">
    <location>
        <begin position="27"/>
        <end position="94"/>
    </location>
</feature>
<feature type="compositionally biased region" description="Basic and acidic residues" evidence="1">
    <location>
        <begin position="61"/>
        <end position="94"/>
    </location>
</feature>
<dbReference type="EMBL" id="JAUHTR010000001">
    <property type="protein sequence ID" value="MDN4523176.1"/>
    <property type="molecule type" value="Genomic_DNA"/>
</dbReference>
<protein>
    <submittedName>
        <fullName evidence="2">Uncharacterized protein</fullName>
    </submittedName>
</protein>
<name>A0ABT8HQY1_9BACL</name>
<dbReference type="RefSeq" id="WP_301164237.1">
    <property type="nucleotide sequence ID" value="NZ_JAUHTR010000001.1"/>
</dbReference>
<evidence type="ECO:0000313" key="3">
    <source>
        <dbReference type="Proteomes" id="UP001172721"/>
    </source>
</evidence>
<gene>
    <name evidence="2" type="ORF">QYB97_01755</name>
</gene>
<evidence type="ECO:0000256" key="1">
    <source>
        <dbReference type="SAM" id="MobiDB-lite"/>
    </source>
</evidence>
<dbReference type="Proteomes" id="UP001172721">
    <property type="component" value="Unassembled WGS sequence"/>
</dbReference>
<organism evidence="2 3">
    <name type="scientific">Fictibacillus fluitans</name>
    <dbReference type="NCBI Taxonomy" id="3058422"/>
    <lineage>
        <taxon>Bacteria</taxon>
        <taxon>Bacillati</taxon>
        <taxon>Bacillota</taxon>
        <taxon>Bacilli</taxon>
        <taxon>Bacillales</taxon>
        <taxon>Fictibacillaceae</taxon>
        <taxon>Fictibacillus</taxon>
    </lineage>
</organism>
<proteinExistence type="predicted"/>
<keyword evidence="3" id="KW-1185">Reference proteome</keyword>